<keyword evidence="3 8" id="KW-0067">ATP-binding</keyword>
<dbReference type="PANTHER" id="PTHR11766:SF0">
    <property type="entry name" value="TYROSINE--TRNA LIGASE, MITOCHONDRIAL"/>
    <property type="match status" value="1"/>
</dbReference>
<dbReference type="EC" id="6.1.1.1" evidence="8"/>
<comment type="subunit">
    <text evidence="8">Homodimer.</text>
</comment>
<feature type="binding site" evidence="8">
    <location>
        <position position="176"/>
    </location>
    <ligand>
        <name>L-tyrosine</name>
        <dbReference type="ChEBI" id="CHEBI:58315"/>
    </ligand>
</feature>
<dbReference type="OrthoDB" id="9804243at2"/>
<gene>
    <name evidence="8" type="primary">tyrS</name>
    <name evidence="11" type="ORF">DesU5LDRAFT_0720</name>
</gene>
<evidence type="ECO:0000256" key="6">
    <source>
        <dbReference type="ARBA" id="ARBA00023146"/>
    </source>
</evidence>
<protein>
    <recommendedName>
        <fullName evidence="8">Tyrosine--tRNA ligase</fullName>
        <ecNumber evidence="8">6.1.1.1</ecNumber>
    </recommendedName>
    <alternativeName>
        <fullName evidence="8">Tyrosyl-tRNA synthetase</fullName>
        <shortName evidence="8">TyrRS</shortName>
    </alternativeName>
</protein>
<dbReference type="PROSITE" id="PS00178">
    <property type="entry name" value="AA_TRNA_LIGASE_I"/>
    <property type="match status" value="1"/>
</dbReference>
<feature type="short sequence motif" description="'KMSKS' region" evidence="8">
    <location>
        <begin position="251"/>
        <end position="255"/>
    </location>
</feature>
<dbReference type="STRING" id="596152.DesU5LDRAFT_0720"/>
<name>I2PY19_9BACT</name>
<comment type="subcellular location">
    <subcellularLocation>
        <location evidence="8">Cytoplasm</location>
    </subcellularLocation>
</comment>
<evidence type="ECO:0000256" key="1">
    <source>
        <dbReference type="ARBA" id="ARBA00022598"/>
    </source>
</evidence>
<comment type="catalytic activity">
    <reaction evidence="7 8">
        <text>tRNA(Tyr) + L-tyrosine + ATP = L-tyrosyl-tRNA(Tyr) + AMP + diphosphate + H(+)</text>
        <dbReference type="Rhea" id="RHEA:10220"/>
        <dbReference type="Rhea" id="RHEA-COMP:9706"/>
        <dbReference type="Rhea" id="RHEA-COMP:9707"/>
        <dbReference type="ChEBI" id="CHEBI:15378"/>
        <dbReference type="ChEBI" id="CHEBI:30616"/>
        <dbReference type="ChEBI" id="CHEBI:33019"/>
        <dbReference type="ChEBI" id="CHEBI:58315"/>
        <dbReference type="ChEBI" id="CHEBI:78442"/>
        <dbReference type="ChEBI" id="CHEBI:78536"/>
        <dbReference type="ChEBI" id="CHEBI:456215"/>
        <dbReference type="EC" id="6.1.1.1"/>
    </reaction>
</comment>
<dbReference type="EMBL" id="JH600068">
    <property type="protein sequence ID" value="EIG52425.1"/>
    <property type="molecule type" value="Genomic_DNA"/>
</dbReference>
<feature type="short sequence motif" description="'HIGH' region" evidence="8">
    <location>
        <begin position="39"/>
        <end position="48"/>
    </location>
</feature>
<comment type="similarity">
    <text evidence="8">Belongs to the class-I aminoacyl-tRNA synthetase family. TyrS type 1 subfamily.</text>
</comment>
<dbReference type="GO" id="GO:0004831">
    <property type="term" value="F:tyrosine-tRNA ligase activity"/>
    <property type="evidence" value="ECO:0007669"/>
    <property type="project" value="UniProtKB-UniRule"/>
</dbReference>
<dbReference type="FunFam" id="1.10.240.10:FF:000001">
    <property type="entry name" value="Tyrosine--tRNA ligase"/>
    <property type="match status" value="1"/>
</dbReference>
<dbReference type="InterPro" id="IPR002307">
    <property type="entry name" value="Tyr-tRNA-ligase"/>
</dbReference>
<dbReference type="GO" id="GO:0005829">
    <property type="term" value="C:cytosol"/>
    <property type="evidence" value="ECO:0007669"/>
    <property type="project" value="TreeGrafter"/>
</dbReference>
<feature type="binding site" evidence="8">
    <location>
        <position position="254"/>
    </location>
    <ligand>
        <name>ATP</name>
        <dbReference type="ChEBI" id="CHEBI:30616"/>
    </ligand>
</feature>
<dbReference type="AlphaFoldDB" id="I2PY19"/>
<reference evidence="11" key="1">
    <citation type="submission" date="2011-11" db="EMBL/GenBank/DDBJ databases">
        <title>Improved High-Quality Draft sequence of Desulfovibrio sp. U5L.</title>
        <authorList>
            <consortium name="US DOE Joint Genome Institute"/>
            <person name="Lucas S."/>
            <person name="Han J."/>
            <person name="Lapidus A."/>
            <person name="Cheng J.-F."/>
            <person name="Goodwin L."/>
            <person name="Pitluck S."/>
            <person name="Peters L."/>
            <person name="Ovchinnikova G."/>
            <person name="Held B."/>
            <person name="Detter J.C."/>
            <person name="Han C."/>
            <person name="Tapia R."/>
            <person name="Land M."/>
            <person name="Hauser L."/>
            <person name="Kyrpides N."/>
            <person name="Ivanova N."/>
            <person name="Pagani I."/>
            <person name="Gabster J."/>
            <person name="Walker C."/>
            <person name="Stolyar S."/>
            <person name="Stahl D."/>
            <person name="Arkin A."/>
            <person name="Dehal P."/>
            <person name="Hazen T."/>
            <person name="Woyke T."/>
        </authorList>
    </citation>
    <scope>NUCLEOTIDE SEQUENCE [LARGE SCALE GENOMIC DNA]</scope>
    <source>
        <strain evidence="11">U5L</strain>
    </source>
</reference>
<dbReference type="InterPro" id="IPR024088">
    <property type="entry name" value="Tyr-tRNA-ligase_bac-type"/>
</dbReference>
<dbReference type="HOGENOM" id="CLU_024003_0_3_7"/>
<evidence type="ECO:0000256" key="8">
    <source>
        <dbReference type="HAMAP-Rule" id="MF_02006"/>
    </source>
</evidence>
<evidence type="ECO:0000259" key="10">
    <source>
        <dbReference type="SMART" id="SM00363"/>
    </source>
</evidence>
<dbReference type="InterPro" id="IPR014729">
    <property type="entry name" value="Rossmann-like_a/b/a_fold"/>
</dbReference>
<dbReference type="PRINTS" id="PR01040">
    <property type="entry name" value="TRNASYNTHTYR"/>
</dbReference>
<keyword evidence="5 8" id="KW-0648">Protein biosynthesis</keyword>
<dbReference type="Gene3D" id="1.10.240.10">
    <property type="entry name" value="Tyrosyl-Transfer RNA Synthetase"/>
    <property type="match status" value="1"/>
</dbReference>
<dbReference type="SUPFAM" id="SSF55174">
    <property type="entry name" value="Alpha-L RNA-binding motif"/>
    <property type="match status" value="1"/>
</dbReference>
<dbReference type="CDD" id="cd00165">
    <property type="entry name" value="S4"/>
    <property type="match status" value="1"/>
</dbReference>
<keyword evidence="8" id="KW-0963">Cytoplasm</keyword>
<dbReference type="InterPro" id="IPR002942">
    <property type="entry name" value="S4_RNA-bd"/>
</dbReference>
<dbReference type="Gene3D" id="3.40.50.620">
    <property type="entry name" value="HUPs"/>
    <property type="match status" value="1"/>
</dbReference>
<dbReference type="Gene3D" id="3.10.290.10">
    <property type="entry name" value="RNA-binding S4 domain"/>
    <property type="match status" value="1"/>
</dbReference>
<dbReference type="CDD" id="cd00805">
    <property type="entry name" value="TyrRS_core"/>
    <property type="match status" value="1"/>
</dbReference>
<dbReference type="Pfam" id="PF00579">
    <property type="entry name" value="tRNA-synt_1b"/>
    <property type="match status" value="1"/>
</dbReference>
<evidence type="ECO:0000256" key="3">
    <source>
        <dbReference type="ARBA" id="ARBA00022840"/>
    </source>
</evidence>
<accession>I2PY19</accession>
<dbReference type="InterPro" id="IPR001412">
    <property type="entry name" value="aa-tRNA-synth_I_CS"/>
</dbReference>
<feature type="binding site" evidence="8">
    <location>
        <position position="34"/>
    </location>
    <ligand>
        <name>L-tyrosine</name>
        <dbReference type="ChEBI" id="CHEBI:58315"/>
    </ligand>
</feature>
<organism evidence="11">
    <name type="scientific">Desulfovibrio sp. U5L</name>
    <dbReference type="NCBI Taxonomy" id="596152"/>
    <lineage>
        <taxon>Bacteria</taxon>
        <taxon>Pseudomonadati</taxon>
        <taxon>Thermodesulfobacteriota</taxon>
        <taxon>Desulfovibrionia</taxon>
        <taxon>Desulfovibrionales</taxon>
        <taxon>Desulfovibrionaceae</taxon>
        <taxon>Desulfovibrio</taxon>
    </lineage>
</organism>
<evidence type="ECO:0000256" key="7">
    <source>
        <dbReference type="ARBA" id="ARBA00048248"/>
    </source>
</evidence>
<dbReference type="SMART" id="SM00363">
    <property type="entry name" value="S4"/>
    <property type="match status" value="1"/>
</dbReference>
<evidence type="ECO:0000256" key="9">
    <source>
        <dbReference type="PROSITE-ProRule" id="PRU00182"/>
    </source>
</evidence>
<dbReference type="SUPFAM" id="SSF52374">
    <property type="entry name" value="Nucleotidylyl transferase"/>
    <property type="match status" value="1"/>
</dbReference>
<comment type="function">
    <text evidence="8">Catalyzes the attachment of tyrosine to tRNA(Tyr) in a two-step reaction: tyrosine is first activated by ATP to form Tyr-AMP and then transferred to the acceptor end of tRNA(Tyr).</text>
</comment>
<sequence length="443" mass="47964">MNIFDELSWRGLLHQTSDDAGLREHLETPGRVLYCGFDPTADSLHIGNLVPLLALARFAKAGHKPLFLLGGATGLIGDPSGKDKERQLKTEDLVAASAAKIRAQAMAFFERLGVADAVTPVNNLDWTRPLSVIEFLRDTGKHFTINYMLAKDSVKSRIGREETGISYTEFSYMILQSLDFEHLCRTRGCTLQIGGGDQFGNITAGLELIRRKSGGASFGNTTAGDGQVVAPKNNAAFGLTFPLITTASGAKFGKSEKGAIFLNPELTSPYAFYQYWINADDRDVVNFLRYFTFLSQEDVDELARRTEAEPHLRAAQKRLARETTAMIHGDAELAKVEAVTEALFGGGDLTTVDAATLKAALQGAPGRNYPALGDVPPLPKLLADLALCPSNSQARKDIKAGGVYLNNVRVTAEDRALAPEDFLGGDLLILRKGKKNYGVVTLG</sequence>
<evidence type="ECO:0000313" key="11">
    <source>
        <dbReference type="EMBL" id="EIG52425.1"/>
    </source>
</evidence>
<proteinExistence type="inferred from homology"/>
<dbReference type="InterPro" id="IPR024107">
    <property type="entry name" value="Tyr-tRNA-ligase_bac_1"/>
</dbReference>
<dbReference type="GO" id="GO:0003723">
    <property type="term" value="F:RNA binding"/>
    <property type="evidence" value="ECO:0007669"/>
    <property type="project" value="UniProtKB-KW"/>
</dbReference>
<evidence type="ECO:0000256" key="5">
    <source>
        <dbReference type="ARBA" id="ARBA00022917"/>
    </source>
</evidence>
<dbReference type="InterPro" id="IPR002305">
    <property type="entry name" value="aa-tRNA-synth_Ic"/>
</dbReference>
<dbReference type="eggNOG" id="COG0162">
    <property type="taxonomic scope" value="Bacteria"/>
</dbReference>
<dbReference type="Pfam" id="PF22421">
    <property type="entry name" value="SYY_C-terminal"/>
    <property type="match status" value="1"/>
</dbReference>
<dbReference type="InterPro" id="IPR054608">
    <property type="entry name" value="SYY-like_C"/>
</dbReference>
<dbReference type="NCBIfam" id="TIGR00234">
    <property type="entry name" value="tyrS"/>
    <property type="match status" value="1"/>
</dbReference>
<dbReference type="InterPro" id="IPR036986">
    <property type="entry name" value="S4_RNA-bd_sf"/>
</dbReference>
<evidence type="ECO:0000256" key="4">
    <source>
        <dbReference type="ARBA" id="ARBA00022884"/>
    </source>
</evidence>
<keyword evidence="1 8" id="KW-0436">Ligase</keyword>
<keyword evidence="6 8" id="KW-0030">Aminoacyl-tRNA synthetase</keyword>
<feature type="domain" description="RNA-binding S4" evidence="10">
    <location>
        <begin position="376"/>
        <end position="439"/>
    </location>
</feature>
<dbReference type="PROSITE" id="PS50889">
    <property type="entry name" value="S4"/>
    <property type="match status" value="1"/>
</dbReference>
<keyword evidence="2 8" id="KW-0547">Nucleotide-binding</keyword>
<keyword evidence="4 9" id="KW-0694">RNA-binding</keyword>
<dbReference type="HAMAP" id="MF_02006">
    <property type="entry name" value="Tyr_tRNA_synth_type1"/>
    <property type="match status" value="1"/>
</dbReference>
<dbReference type="GO" id="GO:0005524">
    <property type="term" value="F:ATP binding"/>
    <property type="evidence" value="ECO:0007669"/>
    <property type="project" value="UniProtKB-UniRule"/>
</dbReference>
<evidence type="ECO:0000256" key="2">
    <source>
        <dbReference type="ARBA" id="ARBA00022741"/>
    </source>
</evidence>
<dbReference type="GO" id="GO:0006437">
    <property type="term" value="P:tyrosyl-tRNA aminoacylation"/>
    <property type="evidence" value="ECO:0007669"/>
    <property type="project" value="UniProtKB-UniRule"/>
</dbReference>
<dbReference type="PANTHER" id="PTHR11766">
    <property type="entry name" value="TYROSYL-TRNA SYNTHETASE"/>
    <property type="match status" value="1"/>
</dbReference>
<feature type="binding site" evidence="8">
    <location>
        <position position="172"/>
    </location>
    <ligand>
        <name>L-tyrosine</name>
        <dbReference type="ChEBI" id="CHEBI:58315"/>
    </ligand>
</feature>